<dbReference type="Gene3D" id="2.60.40.1240">
    <property type="match status" value="1"/>
</dbReference>
<proteinExistence type="predicted"/>
<dbReference type="Proteomes" id="UP000561617">
    <property type="component" value="Unassembled WGS sequence"/>
</dbReference>
<reference evidence="4 5" key="1">
    <citation type="submission" date="2020-03" db="EMBL/GenBank/DDBJ databases">
        <title>Soil Listeria distribution.</title>
        <authorList>
            <person name="Liao J."/>
            <person name="Wiedmann M."/>
        </authorList>
    </citation>
    <scope>NUCLEOTIDE SEQUENCE [LARGE SCALE GENOMIC DNA]</scope>
    <source>
        <strain evidence="4 5">FSL L7-1554</strain>
    </source>
</reference>
<evidence type="ECO:0000256" key="1">
    <source>
        <dbReference type="ARBA" id="ARBA00022729"/>
    </source>
</evidence>
<keyword evidence="1" id="KW-0732">Signal</keyword>
<dbReference type="Pfam" id="PF11611">
    <property type="entry name" value="DUF4352"/>
    <property type="match status" value="1"/>
</dbReference>
<protein>
    <submittedName>
        <fullName evidence="4">DUF4352 domain-containing protein</fullName>
    </submittedName>
</protein>
<evidence type="ECO:0000313" key="5">
    <source>
        <dbReference type="Proteomes" id="UP000561617"/>
    </source>
</evidence>
<evidence type="ECO:0000313" key="4">
    <source>
        <dbReference type="EMBL" id="MBC1489187.1"/>
    </source>
</evidence>
<evidence type="ECO:0000259" key="3">
    <source>
        <dbReference type="Pfam" id="PF11611"/>
    </source>
</evidence>
<sequence length="203" mass="23255">MNFLLIFVGLFFLTFIGFIVGIILLIVRKEKWAGIIAAGLSMGIGFYIILGGLNLITSSLLQSFSNPFAFTYDLEGYADDYSDEYSDDFVDDFINVKYGETVTMTDESLVTVYKPVMSREQTGYDVYAVKVKVENPSTEKITFYSDDVFLFDLADEDYGEDVTEEYLEETINPGETKNLTLYYEVYNFGPYDVEYGDYNWTEQ</sequence>
<feature type="transmembrane region" description="Helical" evidence="2">
    <location>
        <begin position="6"/>
        <end position="27"/>
    </location>
</feature>
<organism evidence="4 5">
    <name type="scientific">Listeria immobilis</name>
    <dbReference type="NCBI Taxonomy" id="2713502"/>
    <lineage>
        <taxon>Bacteria</taxon>
        <taxon>Bacillati</taxon>
        <taxon>Bacillota</taxon>
        <taxon>Bacilli</taxon>
        <taxon>Bacillales</taxon>
        <taxon>Listeriaceae</taxon>
        <taxon>Listeria</taxon>
    </lineage>
</organism>
<dbReference type="EMBL" id="JAASTW010000010">
    <property type="protein sequence ID" value="MBC1489187.1"/>
    <property type="molecule type" value="Genomic_DNA"/>
</dbReference>
<accession>A0A7X0X7Z6</accession>
<dbReference type="InterPro" id="IPR029050">
    <property type="entry name" value="Immunoprotect_excell_Ig-like"/>
</dbReference>
<evidence type="ECO:0000256" key="2">
    <source>
        <dbReference type="SAM" id="Phobius"/>
    </source>
</evidence>
<dbReference type="AlphaFoldDB" id="A0A7X0X7Z6"/>
<feature type="transmembrane region" description="Helical" evidence="2">
    <location>
        <begin position="34"/>
        <end position="56"/>
    </location>
</feature>
<keyword evidence="2" id="KW-0472">Membrane</keyword>
<dbReference type="RefSeq" id="WP_185381138.1">
    <property type="nucleotide sequence ID" value="NZ_JAASTW010000010.1"/>
</dbReference>
<keyword evidence="2" id="KW-1133">Transmembrane helix</keyword>
<keyword evidence="2" id="KW-0812">Transmembrane</keyword>
<name>A0A7X0X7Z6_9LIST</name>
<comment type="caution">
    <text evidence="4">The sequence shown here is derived from an EMBL/GenBank/DDBJ whole genome shotgun (WGS) entry which is preliminary data.</text>
</comment>
<dbReference type="InterPro" id="IPR029051">
    <property type="entry name" value="DUF4352"/>
</dbReference>
<feature type="domain" description="DUF4352" evidence="3">
    <location>
        <begin position="109"/>
        <end position="197"/>
    </location>
</feature>
<gene>
    <name evidence="4" type="ORF">HCJ38_09285</name>
</gene>